<comment type="caution">
    <text evidence="22">The sequence shown here is derived from an EMBL/GenBank/DDBJ whole genome shotgun (WGS) entry which is preliminary data.</text>
</comment>
<reference evidence="23" key="1">
    <citation type="journal article" date="2019" name="Int. J. Syst. Evol. Microbiol.">
        <title>The Global Catalogue of Microorganisms (GCM) 10K type strain sequencing project: providing services to taxonomists for standard genome sequencing and annotation.</title>
        <authorList>
            <consortium name="The Broad Institute Genomics Platform"/>
            <consortium name="The Broad Institute Genome Sequencing Center for Infectious Disease"/>
            <person name="Wu L."/>
            <person name="Ma J."/>
        </authorList>
    </citation>
    <scope>NUCLEOTIDE SEQUENCE [LARGE SCALE GENOMIC DNA]</scope>
    <source>
        <strain evidence="23">KCTC 42964</strain>
    </source>
</reference>
<evidence type="ECO:0000256" key="2">
    <source>
        <dbReference type="ARBA" id="ARBA00000909"/>
    </source>
</evidence>
<dbReference type="NCBIfam" id="TIGR00196">
    <property type="entry name" value="yjeF_cterm"/>
    <property type="match status" value="1"/>
</dbReference>
<dbReference type="EMBL" id="JBHRTR010000005">
    <property type="protein sequence ID" value="MFC3226012.1"/>
    <property type="molecule type" value="Genomic_DNA"/>
</dbReference>
<proteinExistence type="inferred from homology"/>
<comment type="cofactor">
    <cofactor evidence="17">
        <name>Mg(2+)</name>
        <dbReference type="ChEBI" id="CHEBI:18420"/>
    </cofactor>
</comment>
<keyword evidence="10 17" id="KW-0520">NAD</keyword>
<dbReference type="CDD" id="cd01171">
    <property type="entry name" value="YXKO-related"/>
    <property type="match status" value="1"/>
</dbReference>
<dbReference type="InterPro" id="IPR030677">
    <property type="entry name" value="Nnr"/>
</dbReference>
<evidence type="ECO:0000256" key="11">
    <source>
        <dbReference type="ARBA" id="ARBA00023235"/>
    </source>
</evidence>
<dbReference type="PROSITE" id="PS01050">
    <property type="entry name" value="YJEF_C_2"/>
    <property type="match status" value="1"/>
</dbReference>
<comment type="similarity">
    <text evidence="4 19">In the C-terminal section; belongs to the NnrD/CARKD family.</text>
</comment>
<dbReference type="EC" id="4.2.1.136" evidence="19"/>
<dbReference type="EC" id="5.1.99.6" evidence="19"/>
<keyword evidence="7 17" id="KW-0067">ATP-binding</keyword>
<comment type="catalytic activity">
    <reaction evidence="1 18 19">
        <text>(6R)-NADHX = (6S)-NADHX</text>
        <dbReference type="Rhea" id="RHEA:32215"/>
        <dbReference type="ChEBI" id="CHEBI:64074"/>
        <dbReference type="ChEBI" id="CHEBI:64075"/>
        <dbReference type="EC" id="5.1.99.6"/>
    </reaction>
</comment>
<comment type="catalytic activity">
    <reaction evidence="15 17 19">
        <text>(6S)-NADHX + ADP = AMP + phosphate + NADH + H(+)</text>
        <dbReference type="Rhea" id="RHEA:32223"/>
        <dbReference type="ChEBI" id="CHEBI:15378"/>
        <dbReference type="ChEBI" id="CHEBI:43474"/>
        <dbReference type="ChEBI" id="CHEBI:57945"/>
        <dbReference type="ChEBI" id="CHEBI:64074"/>
        <dbReference type="ChEBI" id="CHEBI:456215"/>
        <dbReference type="ChEBI" id="CHEBI:456216"/>
        <dbReference type="EC" id="4.2.1.136"/>
    </reaction>
</comment>
<name>A0ABV7KUJ1_9PROT</name>
<keyword evidence="5 18" id="KW-0479">Metal-binding</keyword>
<evidence type="ECO:0000256" key="10">
    <source>
        <dbReference type="ARBA" id="ARBA00023027"/>
    </source>
</evidence>
<feature type="binding site" evidence="18">
    <location>
        <position position="162"/>
    </location>
    <ligand>
        <name>(6S)-NADPHX</name>
        <dbReference type="ChEBI" id="CHEBI:64076"/>
    </ligand>
</feature>
<comment type="function">
    <text evidence="17">Catalyzes the dehydration of the S-form of NAD(P)HX at the expense of ADP, which is converted to AMP. Together with NAD(P)HX epimerase, which catalyzes the epimerization of the S- and R-forms, the enzyme allows the repair of both epimers of NAD(P)HX, a damaged form of NAD(P)H that is a result of enzymatic or heat-dependent hydration.</text>
</comment>
<dbReference type="Gene3D" id="3.40.50.10260">
    <property type="entry name" value="YjeF N-terminal domain"/>
    <property type="match status" value="1"/>
</dbReference>
<evidence type="ECO:0000313" key="22">
    <source>
        <dbReference type="EMBL" id="MFC3226012.1"/>
    </source>
</evidence>
<feature type="binding site" evidence="18">
    <location>
        <begin position="133"/>
        <end position="139"/>
    </location>
    <ligand>
        <name>(6S)-NADPHX</name>
        <dbReference type="ChEBI" id="CHEBI:64076"/>
    </ligand>
</feature>
<evidence type="ECO:0000259" key="21">
    <source>
        <dbReference type="PROSITE" id="PS51385"/>
    </source>
</evidence>
<dbReference type="HAMAP" id="MF_01965">
    <property type="entry name" value="NADHX_dehydratase"/>
    <property type="match status" value="1"/>
</dbReference>
<comment type="catalytic activity">
    <reaction evidence="2 18 19">
        <text>(6R)-NADPHX = (6S)-NADPHX</text>
        <dbReference type="Rhea" id="RHEA:32227"/>
        <dbReference type="ChEBI" id="CHEBI:64076"/>
        <dbReference type="ChEBI" id="CHEBI:64077"/>
        <dbReference type="EC" id="5.1.99.6"/>
    </reaction>
</comment>
<dbReference type="PIRSF" id="PIRSF017184">
    <property type="entry name" value="Nnr"/>
    <property type="match status" value="1"/>
</dbReference>
<sequence length="499" mass="49462">MTGHGIAAAAWRDLALLSTAEMGEADRQAIAGGTPGFTLMQAAAAGIVRVTTEMFSPRPVTILCGPGNNGGDGYVAADMLRRRGWPVTVQALGDPARLAGDALTAWRRWDAPVAPLTDAPPAGTALVIDALFGAGLARDLEGPAAAALGGVAAAGLPSIAVDVPSGLDGNSGRIRGTCLPATATVTFFRLKPGHLLLPGRALCGRLALVDIGIPEGVLDAIAPGYARNHPALWQRVLPLPQAAGHKYSRGHLLVRAGGAAATGAARLAATAALHAGAGLVTLAADAAAIRTAACQLTAVMLAAAENAAAFDDLLQDERRNAVLLGPGNGVGADTRQAVLAALGRGRACVLDADALSSFRDDPDVLFGALHRACVLTPHDGEFKRLFPDLADPAAGPKTARVAAAAARSGAVVLLKGADTTIAAPDGPCLVNANAPPALATAGAGDVLAGIIGGLLAAGMPALAAAAAGTWLHGAAGTLAGAGASAEDLAAAVPAAWHQL</sequence>
<organism evidence="22 23">
    <name type="scientific">Marinibaculum pumilum</name>
    <dbReference type="NCBI Taxonomy" id="1766165"/>
    <lineage>
        <taxon>Bacteria</taxon>
        <taxon>Pseudomonadati</taxon>
        <taxon>Pseudomonadota</taxon>
        <taxon>Alphaproteobacteria</taxon>
        <taxon>Rhodospirillales</taxon>
        <taxon>Rhodospirillaceae</taxon>
        <taxon>Marinibaculum</taxon>
    </lineage>
</organism>
<keyword evidence="23" id="KW-1185">Reference proteome</keyword>
<dbReference type="Pfam" id="PF03853">
    <property type="entry name" value="YjeF_N"/>
    <property type="match status" value="1"/>
</dbReference>
<dbReference type="NCBIfam" id="TIGR00197">
    <property type="entry name" value="yjeF_nterm"/>
    <property type="match status" value="1"/>
</dbReference>
<evidence type="ECO:0000259" key="20">
    <source>
        <dbReference type="PROSITE" id="PS51383"/>
    </source>
</evidence>
<dbReference type="Proteomes" id="UP001595528">
    <property type="component" value="Unassembled WGS sequence"/>
</dbReference>
<feature type="binding site" evidence="18">
    <location>
        <begin position="68"/>
        <end position="72"/>
    </location>
    <ligand>
        <name>(6S)-NADPHX</name>
        <dbReference type="ChEBI" id="CHEBI:64076"/>
    </ligand>
</feature>
<dbReference type="PANTHER" id="PTHR12592">
    <property type="entry name" value="ATP-DEPENDENT (S)-NAD(P)H-HYDRATE DEHYDRATASE FAMILY MEMBER"/>
    <property type="match status" value="1"/>
</dbReference>
<feature type="binding site" evidence="18">
    <location>
        <position position="165"/>
    </location>
    <ligand>
        <name>K(+)</name>
        <dbReference type="ChEBI" id="CHEBI:29103"/>
    </ligand>
</feature>
<evidence type="ECO:0000256" key="6">
    <source>
        <dbReference type="ARBA" id="ARBA00022741"/>
    </source>
</evidence>
<dbReference type="InterPro" id="IPR029056">
    <property type="entry name" value="Ribokinase-like"/>
</dbReference>
<dbReference type="InterPro" id="IPR017953">
    <property type="entry name" value="Carbohydrate_kinase_pred_CS"/>
</dbReference>
<evidence type="ECO:0000256" key="19">
    <source>
        <dbReference type="PIRNR" id="PIRNR017184"/>
    </source>
</evidence>
<dbReference type="InterPro" id="IPR000631">
    <property type="entry name" value="CARKD"/>
</dbReference>
<evidence type="ECO:0000256" key="14">
    <source>
        <dbReference type="ARBA" id="ARBA00025153"/>
    </source>
</evidence>
<dbReference type="InterPro" id="IPR036652">
    <property type="entry name" value="YjeF_N_dom_sf"/>
</dbReference>
<keyword evidence="12 17" id="KW-0456">Lyase</keyword>
<comment type="function">
    <text evidence="14 19">Bifunctional enzyme that catalyzes the epimerization of the S- and R-forms of NAD(P)HX and the dehydration of the S-form of NAD(P)HX at the expense of ADP, which is converted to AMP. This allows the repair of both epimers of NAD(P)HX, a damaged form of NAD(P)H that is a result of enzymatic or heat-dependent hydration.</text>
</comment>
<comment type="similarity">
    <text evidence="3 19">In the N-terminal section; belongs to the NnrE/AIBP family.</text>
</comment>
<evidence type="ECO:0000256" key="16">
    <source>
        <dbReference type="ARBA" id="ARBA00049209"/>
    </source>
</evidence>
<evidence type="ECO:0000313" key="23">
    <source>
        <dbReference type="Proteomes" id="UP001595528"/>
    </source>
</evidence>
<dbReference type="InterPro" id="IPR004443">
    <property type="entry name" value="YjeF_N_dom"/>
</dbReference>
<dbReference type="SUPFAM" id="SSF53613">
    <property type="entry name" value="Ribokinase-like"/>
    <property type="match status" value="1"/>
</dbReference>
<dbReference type="PANTHER" id="PTHR12592:SF0">
    <property type="entry name" value="ATP-DEPENDENT (S)-NAD(P)H-HYDRATE DEHYDRATASE"/>
    <property type="match status" value="1"/>
</dbReference>
<keyword evidence="8 17" id="KW-0521">NADP</keyword>
<gene>
    <name evidence="17" type="primary">nnrD</name>
    <name evidence="18" type="synonym">nnrE</name>
    <name evidence="22" type="ORF">ACFOGJ_02155</name>
</gene>
<dbReference type="Gene3D" id="3.40.1190.20">
    <property type="match status" value="1"/>
</dbReference>
<evidence type="ECO:0000256" key="18">
    <source>
        <dbReference type="HAMAP-Rule" id="MF_01966"/>
    </source>
</evidence>
<dbReference type="PROSITE" id="PS51385">
    <property type="entry name" value="YJEF_N"/>
    <property type="match status" value="1"/>
</dbReference>
<evidence type="ECO:0000256" key="1">
    <source>
        <dbReference type="ARBA" id="ARBA00000013"/>
    </source>
</evidence>
<keyword evidence="13" id="KW-0511">Multifunctional enzyme</keyword>
<evidence type="ECO:0000256" key="8">
    <source>
        <dbReference type="ARBA" id="ARBA00022857"/>
    </source>
</evidence>
<evidence type="ECO:0000256" key="9">
    <source>
        <dbReference type="ARBA" id="ARBA00022958"/>
    </source>
</evidence>
<dbReference type="SUPFAM" id="SSF64153">
    <property type="entry name" value="YjeF N-terminal domain-like"/>
    <property type="match status" value="1"/>
</dbReference>
<comment type="function">
    <text evidence="18">Catalyzes the epimerization of the S- and R-forms of NAD(P)HX, a damaged form of NAD(P)H that is a result of enzymatic or heat-dependent hydration. This is a prerequisite for the S-specific NAD(P)H-hydrate dehydratase to allow the repair of both epimers of NAD(P)HX.</text>
</comment>
<evidence type="ECO:0000256" key="13">
    <source>
        <dbReference type="ARBA" id="ARBA00023268"/>
    </source>
</evidence>
<feature type="binding site" evidence="17">
    <location>
        <position position="444"/>
    </location>
    <ligand>
        <name>AMP</name>
        <dbReference type="ChEBI" id="CHEBI:456215"/>
    </ligand>
</feature>
<comment type="similarity">
    <text evidence="17">Belongs to the NnrD/CARKD family.</text>
</comment>
<comment type="similarity">
    <text evidence="18">Belongs to the NnrE/AIBP family.</text>
</comment>
<feature type="binding site" evidence="17">
    <location>
        <position position="264"/>
    </location>
    <ligand>
        <name>(6S)-NADPHX</name>
        <dbReference type="ChEBI" id="CHEBI:64076"/>
    </ligand>
</feature>
<evidence type="ECO:0000256" key="7">
    <source>
        <dbReference type="ARBA" id="ARBA00022840"/>
    </source>
</evidence>
<feature type="domain" description="YjeF C-terminal" evidence="20">
    <location>
        <begin position="229"/>
        <end position="499"/>
    </location>
</feature>
<comment type="cofactor">
    <cofactor evidence="18 19">
        <name>K(+)</name>
        <dbReference type="ChEBI" id="CHEBI:29103"/>
    </cofactor>
    <text evidence="18 19">Binds 1 potassium ion per subunit.</text>
</comment>
<feature type="binding site" evidence="18">
    <location>
        <position position="129"/>
    </location>
    <ligand>
        <name>K(+)</name>
        <dbReference type="ChEBI" id="CHEBI:29103"/>
    </ligand>
</feature>
<evidence type="ECO:0000256" key="12">
    <source>
        <dbReference type="ARBA" id="ARBA00023239"/>
    </source>
</evidence>
<keyword evidence="11 18" id="KW-0413">Isomerase</keyword>
<feature type="binding site" evidence="17">
    <location>
        <position position="378"/>
    </location>
    <ligand>
        <name>(6S)-NADPHX</name>
        <dbReference type="ChEBI" id="CHEBI:64076"/>
    </ligand>
</feature>
<comment type="subunit">
    <text evidence="17">Homotetramer.</text>
</comment>
<protein>
    <recommendedName>
        <fullName evidence="19">Bifunctional NAD(P)H-hydrate repair enzyme</fullName>
    </recommendedName>
    <alternativeName>
        <fullName evidence="19">Nicotinamide nucleotide repair protein</fullName>
    </alternativeName>
    <domain>
        <recommendedName>
            <fullName evidence="19">ADP-dependent (S)-NAD(P)H-hydrate dehydratase</fullName>
            <ecNumber evidence="19">4.2.1.136</ecNumber>
        </recommendedName>
        <alternativeName>
            <fullName evidence="19">ADP-dependent NAD(P)HX dehydratase</fullName>
        </alternativeName>
    </domain>
    <domain>
        <recommendedName>
            <fullName evidence="19">NAD(P)H-hydrate epimerase</fullName>
            <ecNumber evidence="19">5.1.99.6</ecNumber>
        </recommendedName>
    </domain>
</protein>
<feature type="binding site" evidence="18">
    <location>
        <position position="69"/>
    </location>
    <ligand>
        <name>K(+)</name>
        <dbReference type="ChEBI" id="CHEBI:29103"/>
    </ligand>
</feature>
<feature type="binding site" evidence="17">
    <location>
        <begin position="415"/>
        <end position="419"/>
    </location>
    <ligand>
        <name>AMP</name>
        <dbReference type="ChEBI" id="CHEBI:456215"/>
    </ligand>
</feature>
<evidence type="ECO:0000256" key="5">
    <source>
        <dbReference type="ARBA" id="ARBA00022723"/>
    </source>
</evidence>
<feature type="binding site" evidence="17">
    <location>
        <position position="327"/>
    </location>
    <ligand>
        <name>(6S)-NADPHX</name>
        <dbReference type="ChEBI" id="CHEBI:64076"/>
    </ligand>
</feature>
<dbReference type="HAMAP" id="MF_01966">
    <property type="entry name" value="NADHX_epimerase"/>
    <property type="match status" value="1"/>
</dbReference>
<keyword evidence="6 17" id="KW-0547">Nucleotide-binding</keyword>
<dbReference type="Pfam" id="PF01256">
    <property type="entry name" value="Carb_kinase"/>
    <property type="match status" value="1"/>
</dbReference>
<evidence type="ECO:0000256" key="15">
    <source>
        <dbReference type="ARBA" id="ARBA00048238"/>
    </source>
</evidence>
<evidence type="ECO:0000256" key="4">
    <source>
        <dbReference type="ARBA" id="ARBA00009524"/>
    </source>
</evidence>
<comment type="caution">
    <text evidence="18">Lacks conserved residue(s) required for the propagation of feature annotation.</text>
</comment>
<keyword evidence="9 18" id="KW-0630">Potassium</keyword>
<comment type="catalytic activity">
    <reaction evidence="16 17 19">
        <text>(6S)-NADPHX + ADP = AMP + phosphate + NADPH + H(+)</text>
        <dbReference type="Rhea" id="RHEA:32235"/>
        <dbReference type="ChEBI" id="CHEBI:15378"/>
        <dbReference type="ChEBI" id="CHEBI:43474"/>
        <dbReference type="ChEBI" id="CHEBI:57783"/>
        <dbReference type="ChEBI" id="CHEBI:64076"/>
        <dbReference type="ChEBI" id="CHEBI:456215"/>
        <dbReference type="ChEBI" id="CHEBI:456216"/>
        <dbReference type="EC" id="4.2.1.136"/>
    </reaction>
</comment>
<dbReference type="RefSeq" id="WP_379897760.1">
    <property type="nucleotide sequence ID" value="NZ_JBHRTR010000005.1"/>
</dbReference>
<accession>A0ABV7KUJ1</accession>
<feature type="domain" description="YjeF N-terminal" evidence="21">
    <location>
        <begin position="22"/>
        <end position="219"/>
    </location>
</feature>
<feature type="binding site" evidence="17">
    <location>
        <position position="445"/>
    </location>
    <ligand>
        <name>(6S)-NADPHX</name>
        <dbReference type="ChEBI" id="CHEBI:64076"/>
    </ligand>
</feature>
<dbReference type="PROSITE" id="PS51383">
    <property type="entry name" value="YJEF_C_3"/>
    <property type="match status" value="1"/>
</dbReference>
<evidence type="ECO:0000256" key="17">
    <source>
        <dbReference type="HAMAP-Rule" id="MF_01965"/>
    </source>
</evidence>
<evidence type="ECO:0000256" key="3">
    <source>
        <dbReference type="ARBA" id="ARBA00006001"/>
    </source>
</evidence>